<dbReference type="EMBL" id="ODYU01006292">
    <property type="protein sequence ID" value="SOQ48013.1"/>
    <property type="molecule type" value="Genomic_DNA"/>
</dbReference>
<keyword evidence="1" id="KW-0732">Signal</keyword>
<accession>A0A2H1W4R4</accession>
<feature type="chain" id="PRO_5013594585" evidence="1">
    <location>
        <begin position="21"/>
        <end position="209"/>
    </location>
</feature>
<dbReference type="AlphaFoldDB" id="A0A2H1W4R4"/>
<evidence type="ECO:0000256" key="1">
    <source>
        <dbReference type="SAM" id="SignalP"/>
    </source>
</evidence>
<name>A0A2H1W4R4_SPOFR</name>
<organism evidence="2">
    <name type="scientific">Spodoptera frugiperda</name>
    <name type="common">Fall armyworm</name>
    <dbReference type="NCBI Taxonomy" id="7108"/>
    <lineage>
        <taxon>Eukaryota</taxon>
        <taxon>Metazoa</taxon>
        <taxon>Ecdysozoa</taxon>
        <taxon>Arthropoda</taxon>
        <taxon>Hexapoda</taxon>
        <taxon>Insecta</taxon>
        <taxon>Pterygota</taxon>
        <taxon>Neoptera</taxon>
        <taxon>Endopterygota</taxon>
        <taxon>Lepidoptera</taxon>
        <taxon>Glossata</taxon>
        <taxon>Ditrysia</taxon>
        <taxon>Noctuoidea</taxon>
        <taxon>Noctuidae</taxon>
        <taxon>Amphipyrinae</taxon>
        <taxon>Spodoptera</taxon>
    </lineage>
</organism>
<protein>
    <submittedName>
        <fullName evidence="2">SFRICE_004827</fullName>
    </submittedName>
</protein>
<gene>
    <name evidence="2" type="ORF">SFRICE_004827</name>
</gene>
<reference evidence="2" key="1">
    <citation type="submission" date="2016-07" db="EMBL/GenBank/DDBJ databases">
        <authorList>
            <person name="Bretaudeau A."/>
        </authorList>
    </citation>
    <scope>NUCLEOTIDE SEQUENCE</scope>
    <source>
        <strain evidence="2">Rice</strain>
        <tissue evidence="2">Whole body</tissue>
    </source>
</reference>
<sequence length="209" mass="24083">MSPTITLIFTVLVLYASVDAMAHHSHDKSERREKQEKHPTCQEFTQGLSFNDSSAIGSWHLLHLRMEKSSGGVDTHCVSFTAVNDQERNDLKELIGKFVENLKWENLVLKMQIPCASPGFNKSRDYYLEKLEGDGSYRTLQMPPPTAKLDLADFHRYPMRLKVIEGQYLGMMDCHEKFVFILGPQPPEGKEIDEKLKKMIDFYWPEETA</sequence>
<evidence type="ECO:0000313" key="2">
    <source>
        <dbReference type="EMBL" id="SOQ48013.1"/>
    </source>
</evidence>
<proteinExistence type="predicted"/>
<feature type="signal peptide" evidence="1">
    <location>
        <begin position="1"/>
        <end position="20"/>
    </location>
</feature>